<evidence type="ECO:0000256" key="2">
    <source>
        <dbReference type="SAM" id="Phobius"/>
    </source>
</evidence>
<sequence>MSFWGIVGLVLLAVVILSIIFAIFHIFFMILPAALVIIGIIWLINHFTKNDDNNAGHSDLNSGSYSWDNWNENNQTKPKRKKVRDAKTKDVDK</sequence>
<reference evidence="3 5" key="1">
    <citation type="submission" date="2015-01" db="EMBL/GenBank/DDBJ databases">
        <title>Comparative genomics of the lactic acid bacteria isolated from the honey bee gut.</title>
        <authorList>
            <person name="Ellegaard K.M."/>
            <person name="Tamarit D."/>
            <person name="Javelind E."/>
            <person name="Olofsson T."/>
            <person name="Andersson S.G."/>
            <person name="Vasquez A."/>
        </authorList>
    </citation>
    <scope>NUCLEOTIDE SEQUENCE [LARGE SCALE GENOMIC DNA]</scope>
    <source>
        <strain evidence="3 5">Hma8</strain>
    </source>
</reference>
<evidence type="ECO:0000313" key="6">
    <source>
        <dbReference type="Proteomes" id="UP000247698"/>
    </source>
</evidence>
<dbReference type="RefSeq" id="WP_046324608.1">
    <property type="nucleotide sequence ID" value="NZ_JAAEEB010000001.1"/>
</dbReference>
<dbReference type="PATRIC" id="fig|1218507.3.peg.816"/>
<evidence type="ECO:0000313" key="5">
    <source>
        <dbReference type="Proteomes" id="UP000033531"/>
    </source>
</evidence>
<protein>
    <submittedName>
        <fullName evidence="3">Uncharacterized protein</fullName>
    </submittedName>
</protein>
<keyword evidence="2" id="KW-0472">Membrane</keyword>
<gene>
    <name evidence="4" type="ORF">DK873_03700</name>
    <name evidence="3" type="ORF">JF74_06470</name>
</gene>
<evidence type="ECO:0000313" key="4">
    <source>
        <dbReference type="EMBL" id="PXY84267.1"/>
    </source>
</evidence>
<accession>A0A0F4LEU8</accession>
<keyword evidence="6" id="KW-1185">Reference proteome</keyword>
<reference evidence="4 6" key="2">
    <citation type="submission" date="2018-05" db="EMBL/GenBank/DDBJ databases">
        <title>Reference genomes for bee gut microbiota database.</title>
        <authorList>
            <person name="Ellegaard K.M."/>
        </authorList>
    </citation>
    <scope>NUCLEOTIDE SEQUENCE [LARGE SCALE GENOMIC DNA]</scope>
    <source>
        <strain evidence="4 6">ESL0184</strain>
    </source>
</reference>
<dbReference type="Proteomes" id="UP000033531">
    <property type="component" value="Unassembled WGS sequence"/>
</dbReference>
<feature type="region of interest" description="Disordered" evidence="1">
    <location>
        <begin position="69"/>
        <end position="93"/>
    </location>
</feature>
<evidence type="ECO:0000256" key="1">
    <source>
        <dbReference type="SAM" id="MobiDB-lite"/>
    </source>
</evidence>
<proteinExistence type="predicted"/>
<keyword evidence="2" id="KW-1133">Transmembrane helix</keyword>
<feature type="transmembrane region" description="Helical" evidence="2">
    <location>
        <begin position="12"/>
        <end position="44"/>
    </location>
</feature>
<dbReference type="Proteomes" id="UP000247698">
    <property type="component" value="Unassembled WGS sequence"/>
</dbReference>
<evidence type="ECO:0000313" key="3">
    <source>
        <dbReference type="EMBL" id="KJY57120.1"/>
    </source>
</evidence>
<dbReference type="STRING" id="1218507.JF74_06470"/>
<dbReference type="EMBL" id="JXLI01000009">
    <property type="protein sequence ID" value="KJY57120.1"/>
    <property type="molecule type" value="Genomic_DNA"/>
</dbReference>
<keyword evidence="2" id="KW-0812">Transmembrane</keyword>
<dbReference type="EMBL" id="QGLG01000002">
    <property type="protein sequence ID" value="PXY84267.1"/>
    <property type="molecule type" value="Genomic_DNA"/>
</dbReference>
<comment type="caution">
    <text evidence="3">The sequence shown here is derived from an EMBL/GenBank/DDBJ whole genome shotgun (WGS) entry which is preliminary data.</text>
</comment>
<organism evidence="3 5">
    <name type="scientific">Lactobacillus melliventris</name>
    <dbReference type="NCBI Taxonomy" id="1218507"/>
    <lineage>
        <taxon>Bacteria</taxon>
        <taxon>Bacillati</taxon>
        <taxon>Bacillota</taxon>
        <taxon>Bacilli</taxon>
        <taxon>Lactobacillales</taxon>
        <taxon>Lactobacillaceae</taxon>
        <taxon>Lactobacillus</taxon>
    </lineage>
</organism>
<name>A0A0F4LEU8_9LACO</name>
<dbReference type="AlphaFoldDB" id="A0A0F4LEU8"/>
<dbReference type="OrthoDB" id="2326246at2"/>
<dbReference type="HOGENOM" id="CLU_186797_0_0_9"/>